<dbReference type="SUPFAM" id="SSF55945">
    <property type="entry name" value="TATA-box binding protein-like"/>
    <property type="match status" value="1"/>
</dbReference>
<evidence type="ECO:0000313" key="1">
    <source>
        <dbReference type="EMBL" id="QHU02259.1"/>
    </source>
</evidence>
<proteinExistence type="predicted"/>
<dbReference type="InterPro" id="IPR012295">
    <property type="entry name" value="TBP_dom_sf"/>
</dbReference>
<dbReference type="Gene3D" id="3.30.310.10">
    <property type="entry name" value="TATA-Binding Protein"/>
    <property type="match status" value="2"/>
</dbReference>
<dbReference type="AlphaFoldDB" id="A0A6C0J9F4"/>
<name>A0A6C0J9F4_9ZZZZ</name>
<dbReference type="EMBL" id="MN740355">
    <property type="protein sequence ID" value="QHU02259.1"/>
    <property type="molecule type" value="Genomic_DNA"/>
</dbReference>
<accession>A0A6C0J9F4</accession>
<reference evidence="1" key="1">
    <citation type="journal article" date="2020" name="Nature">
        <title>Giant virus diversity and host interactions through global metagenomics.</title>
        <authorList>
            <person name="Schulz F."/>
            <person name="Roux S."/>
            <person name="Paez-Espino D."/>
            <person name="Jungbluth S."/>
            <person name="Walsh D.A."/>
            <person name="Denef V.J."/>
            <person name="McMahon K.D."/>
            <person name="Konstantinidis K.T."/>
            <person name="Eloe-Fadrosh E.A."/>
            <person name="Kyrpides N.C."/>
            <person name="Woyke T."/>
        </authorList>
    </citation>
    <scope>NUCLEOTIDE SEQUENCE</scope>
    <source>
        <strain evidence="1">GVMAG-M-3300025880-75</strain>
    </source>
</reference>
<organism evidence="1">
    <name type="scientific">viral metagenome</name>
    <dbReference type="NCBI Taxonomy" id="1070528"/>
    <lineage>
        <taxon>unclassified sequences</taxon>
        <taxon>metagenomes</taxon>
        <taxon>organismal metagenomes</taxon>
    </lineage>
</organism>
<protein>
    <submittedName>
        <fullName evidence="1">Uncharacterized protein</fullName>
    </submittedName>
</protein>
<sequence length="356" mass="41280">MDELDEEWAVFQNQLTNNTLYDSVLSKDDNAKIDIPKCSDIYISTQTKIAYLNSPIKLYDVFWKLAVLDYYKQEEGIIKKSVKINCDSVEQSKILDDRIKATDNIDVNILSQVNNPNARKATFKDIRKIDVGIAKKDLLSYRKKKKGAFYNCFAIILRVFYKDVFKEVHVKIFNTGKLEIPGIQFDELLTITLDKLITILKPLVGDTISYNKKDISTVLINSNFSCRFFIDRFKLYEILKTKYNISAAYDPCSYPGIQCKFHYNRYNTEHNGFKIANQEGGDEYESAWQHISFMIFRTGSVLIVGNCDSNILNIIYVFLKKILQDEYVNISIKNNTIKKKKSAKKVRKKIVLFTVE</sequence>